<evidence type="ECO:0000313" key="13">
    <source>
        <dbReference type="Proteomes" id="UP000324536"/>
    </source>
</evidence>
<dbReference type="GO" id="GO:0031992">
    <property type="term" value="F:energy transducer activity"/>
    <property type="evidence" value="ECO:0007669"/>
    <property type="project" value="TreeGrafter"/>
</dbReference>
<evidence type="ECO:0000256" key="6">
    <source>
        <dbReference type="ARBA" id="ARBA00022692"/>
    </source>
</evidence>
<evidence type="ECO:0000256" key="8">
    <source>
        <dbReference type="ARBA" id="ARBA00022989"/>
    </source>
</evidence>
<dbReference type="PROSITE" id="PS52015">
    <property type="entry name" value="TONB_CTD"/>
    <property type="match status" value="1"/>
</dbReference>
<evidence type="ECO:0000256" key="5">
    <source>
        <dbReference type="ARBA" id="ARBA00022519"/>
    </source>
</evidence>
<evidence type="ECO:0000313" key="12">
    <source>
        <dbReference type="EMBL" id="QEO16692.1"/>
    </source>
</evidence>
<dbReference type="Proteomes" id="UP000324536">
    <property type="component" value="Chromosome"/>
</dbReference>
<dbReference type="GO" id="GO:0055085">
    <property type="term" value="P:transmembrane transport"/>
    <property type="evidence" value="ECO:0007669"/>
    <property type="project" value="InterPro"/>
</dbReference>
<dbReference type="EMBL" id="CP043506">
    <property type="protein sequence ID" value="QEO16692.1"/>
    <property type="molecule type" value="Genomic_DNA"/>
</dbReference>
<keyword evidence="6" id="KW-0812">Transmembrane</keyword>
<dbReference type="GO" id="GO:0098797">
    <property type="term" value="C:plasma membrane protein complex"/>
    <property type="evidence" value="ECO:0007669"/>
    <property type="project" value="TreeGrafter"/>
</dbReference>
<comment type="subcellular location">
    <subcellularLocation>
        <location evidence="1">Cell inner membrane</location>
        <topology evidence="1">Single-pass membrane protein</topology>
        <orientation evidence="1">Periplasmic side</orientation>
    </subcellularLocation>
</comment>
<evidence type="ECO:0000256" key="10">
    <source>
        <dbReference type="SAM" id="MobiDB-lite"/>
    </source>
</evidence>
<evidence type="ECO:0000256" key="3">
    <source>
        <dbReference type="ARBA" id="ARBA00022448"/>
    </source>
</evidence>
<feature type="region of interest" description="Disordered" evidence="10">
    <location>
        <begin position="131"/>
        <end position="269"/>
    </location>
</feature>
<protein>
    <submittedName>
        <fullName evidence="12">TonB family protein</fullName>
    </submittedName>
</protein>
<dbReference type="SUPFAM" id="SSF74653">
    <property type="entry name" value="TolA/TonB C-terminal domain"/>
    <property type="match status" value="1"/>
</dbReference>
<keyword evidence="7" id="KW-0653">Protein transport</keyword>
<dbReference type="NCBIfam" id="TIGR01352">
    <property type="entry name" value="tonB_Cterm"/>
    <property type="match status" value="1"/>
</dbReference>
<proteinExistence type="inferred from homology"/>
<reference evidence="12 13" key="1">
    <citation type="submission" date="2019-09" db="EMBL/GenBank/DDBJ databases">
        <title>Genome sequencing of strain KACC 21233.</title>
        <authorList>
            <person name="Heo J."/>
            <person name="Kim S.-J."/>
            <person name="Kim J.-S."/>
            <person name="Hong S.-B."/>
            <person name="Kwon S.-W."/>
        </authorList>
    </citation>
    <scope>NUCLEOTIDE SEQUENCE [LARGE SCALE GENOMIC DNA]</scope>
    <source>
        <strain evidence="12 13">KACC 21233</strain>
    </source>
</reference>
<feature type="compositionally biased region" description="Basic and acidic residues" evidence="10">
    <location>
        <begin position="8"/>
        <end position="24"/>
    </location>
</feature>
<keyword evidence="3" id="KW-0813">Transport</keyword>
<name>A0A5C1YPI2_9PROT</name>
<evidence type="ECO:0000256" key="7">
    <source>
        <dbReference type="ARBA" id="ARBA00022927"/>
    </source>
</evidence>
<dbReference type="GO" id="GO:0015031">
    <property type="term" value="P:protein transport"/>
    <property type="evidence" value="ECO:0007669"/>
    <property type="project" value="UniProtKB-KW"/>
</dbReference>
<dbReference type="PANTHER" id="PTHR33446:SF2">
    <property type="entry name" value="PROTEIN TONB"/>
    <property type="match status" value="1"/>
</dbReference>
<evidence type="ECO:0000259" key="11">
    <source>
        <dbReference type="PROSITE" id="PS52015"/>
    </source>
</evidence>
<feature type="domain" description="TonB C-terminal" evidence="11">
    <location>
        <begin position="293"/>
        <end position="385"/>
    </location>
</feature>
<dbReference type="InterPro" id="IPR006260">
    <property type="entry name" value="TonB/TolA_C"/>
</dbReference>
<dbReference type="KEGG" id="acek:FLP30_02100"/>
<keyword evidence="5" id="KW-0997">Cell inner membrane</keyword>
<dbReference type="AlphaFoldDB" id="A0A5C1YPI2"/>
<evidence type="ECO:0000256" key="9">
    <source>
        <dbReference type="ARBA" id="ARBA00023136"/>
    </source>
</evidence>
<dbReference type="PANTHER" id="PTHR33446">
    <property type="entry name" value="PROTEIN TONB-RELATED"/>
    <property type="match status" value="1"/>
</dbReference>
<sequence length="385" mass="41056">MGDIALFMDDKTRASSAAKRREPRFLPQTDPQAPPTARPDVAQGGNAAWARLLPLAPVPQVPGKPVRGASTPLIRRELYADPTLTPILVASLLAHALLLAALFYKAATHSGAGSPQASQSQPVEVVFSQPDASSGMVGQPSPEAGGGNEAKKASQASTTPPTPAEAQPSPSNEEETHSLPLPQSDDGLPKPEKTHPTPRPSHPTTGHAHPTKTPARPAPHPRPTTRPSHHTPSPFDHPMDLSFDEAPAPRRRRSGRPGGSGAPIDLSIGPMVQNGELNAHYASRTSVKGVSSDYASEIDSWIRRHLYYPPEAAQRGEEGGSSVHVILDRTGRVFKVFETNSSGSTELDASTVGMFQGAQLPPIPPDMKDRFINFDVTVNYILIRN</sequence>
<evidence type="ECO:0000256" key="2">
    <source>
        <dbReference type="ARBA" id="ARBA00006555"/>
    </source>
</evidence>
<organism evidence="12 13">
    <name type="scientific">Acetobacter vaccinii</name>
    <dbReference type="NCBI Taxonomy" id="2592655"/>
    <lineage>
        <taxon>Bacteria</taxon>
        <taxon>Pseudomonadati</taxon>
        <taxon>Pseudomonadota</taxon>
        <taxon>Alphaproteobacteria</taxon>
        <taxon>Acetobacterales</taxon>
        <taxon>Acetobacteraceae</taxon>
        <taxon>Acetobacter</taxon>
    </lineage>
</organism>
<dbReference type="InterPro" id="IPR051045">
    <property type="entry name" value="TonB-dependent_transducer"/>
</dbReference>
<evidence type="ECO:0000256" key="1">
    <source>
        <dbReference type="ARBA" id="ARBA00004383"/>
    </source>
</evidence>
<gene>
    <name evidence="12" type="ORF">FLP30_02100</name>
</gene>
<dbReference type="Gene3D" id="3.30.1150.10">
    <property type="match status" value="1"/>
</dbReference>
<feature type="region of interest" description="Disordered" evidence="10">
    <location>
        <begin position="1"/>
        <end position="44"/>
    </location>
</feature>
<dbReference type="InterPro" id="IPR037682">
    <property type="entry name" value="TonB_C"/>
</dbReference>
<keyword evidence="4" id="KW-1003">Cell membrane</keyword>
<keyword evidence="13" id="KW-1185">Reference proteome</keyword>
<feature type="compositionally biased region" description="Low complexity" evidence="10">
    <location>
        <begin position="202"/>
        <end position="215"/>
    </location>
</feature>
<evidence type="ECO:0000256" key="4">
    <source>
        <dbReference type="ARBA" id="ARBA00022475"/>
    </source>
</evidence>
<keyword evidence="9" id="KW-0472">Membrane</keyword>
<comment type="similarity">
    <text evidence="2">Belongs to the TonB family.</text>
</comment>
<keyword evidence="8" id="KW-1133">Transmembrane helix</keyword>
<dbReference type="OrthoDB" id="7280794at2"/>
<dbReference type="Pfam" id="PF03544">
    <property type="entry name" value="TonB_C"/>
    <property type="match status" value="1"/>
</dbReference>
<accession>A0A5C1YPI2</accession>